<feature type="transmembrane region" description="Helical" evidence="6">
    <location>
        <begin position="140"/>
        <end position="168"/>
    </location>
</feature>
<keyword evidence="4 6" id="KW-0472">Membrane</keyword>
<dbReference type="Gene3D" id="1.20.1250.20">
    <property type="entry name" value="MFS general substrate transporter like domains"/>
    <property type="match status" value="1"/>
</dbReference>
<dbReference type="EMBL" id="JAGKQM010000009">
    <property type="protein sequence ID" value="KAH0909314.1"/>
    <property type="molecule type" value="Genomic_DNA"/>
</dbReference>
<gene>
    <name evidence="8" type="ORF">HID58_032635</name>
</gene>
<dbReference type="PANTHER" id="PTHR43184">
    <property type="entry name" value="MAJOR FACILITATOR SUPERFAMILY TRANSPORTER 16, ISOFORM B"/>
    <property type="match status" value="1"/>
</dbReference>
<feature type="transmembrane region" description="Helical" evidence="6">
    <location>
        <begin position="24"/>
        <end position="42"/>
    </location>
</feature>
<comment type="caution">
    <text evidence="8">The sequence shown here is derived from an EMBL/GenBank/DDBJ whole genome shotgun (WGS) entry which is preliminary data.</text>
</comment>
<evidence type="ECO:0000256" key="5">
    <source>
        <dbReference type="SAM" id="MobiDB-lite"/>
    </source>
</evidence>
<feature type="transmembrane region" description="Helical" evidence="6">
    <location>
        <begin position="113"/>
        <end position="134"/>
    </location>
</feature>
<organism evidence="8 9">
    <name type="scientific">Brassica napus</name>
    <name type="common">Rape</name>
    <dbReference type="NCBI Taxonomy" id="3708"/>
    <lineage>
        <taxon>Eukaryota</taxon>
        <taxon>Viridiplantae</taxon>
        <taxon>Streptophyta</taxon>
        <taxon>Embryophyta</taxon>
        <taxon>Tracheophyta</taxon>
        <taxon>Spermatophyta</taxon>
        <taxon>Magnoliopsida</taxon>
        <taxon>eudicotyledons</taxon>
        <taxon>Gunneridae</taxon>
        <taxon>Pentapetalae</taxon>
        <taxon>rosids</taxon>
        <taxon>malvids</taxon>
        <taxon>Brassicales</taxon>
        <taxon>Brassicaceae</taxon>
        <taxon>Brassiceae</taxon>
        <taxon>Brassica</taxon>
    </lineage>
</organism>
<evidence type="ECO:0000256" key="6">
    <source>
        <dbReference type="SAM" id="Phobius"/>
    </source>
</evidence>
<keyword evidence="9" id="KW-1185">Reference proteome</keyword>
<sequence>MQSKIGGGGLPPAFSLFPSLNKTFTFHQILVLIITFLAYASFHASRKPPSIVKSVVGPSVNEQSNSPIDNRWAPFKGTEGTQRLGELDLAFLSSYALSMYFAGHLGDMIDLRLFLVFGMMGSGIVTVVFGLGYWMNVHLLGFYMTIQIVCGLFQSIGWPCVVSVVANWCGKEKRGLIMGVWNSHTSVGKIVGSIVASSVLDSGWGWSFALPGRWVVSRVGGCRELEDRRGTASLLAASAHQRVKTKEIPRDAPDDDDET</sequence>
<dbReference type="Proteomes" id="UP000824890">
    <property type="component" value="Unassembled WGS sequence"/>
</dbReference>
<proteinExistence type="predicted"/>
<evidence type="ECO:0000313" key="8">
    <source>
        <dbReference type="EMBL" id="KAH0909314.1"/>
    </source>
</evidence>
<evidence type="ECO:0000256" key="4">
    <source>
        <dbReference type="ARBA" id="ARBA00023136"/>
    </source>
</evidence>
<dbReference type="Pfam" id="PF07690">
    <property type="entry name" value="MFS_1"/>
    <property type="match status" value="1"/>
</dbReference>
<reference evidence="8 9" key="1">
    <citation type="submission" date="2021-05" db="EMBL/GenBank/DDBJ databases">
        <title>Genome Assembly of Synthetic Allotetraploid Brassica napus Reveals Homoeologous Exchanges between Subgenomes.</title>
        <authorList>
            <person name="Davis J.T."/>
        </authorList>
    </citation>
    <scope>NUCLEOTIDE SEQUENCE [LARGE SCALE GENOMIC DNA]</scope>
    <source>
        <strain evidence="9">cv. Da-Ae</strain>
        <tissue evidence="8">Seedling</tissue>
    </source>
</reference>
<feature type="domain" description="Major facilitator superfamily (MFS) profile" evidence="7">
    <location>
        <begin position="33"/>
        <end position="259"/>
    </location>
</feature>
<dbReference type="SUPFAM" id="SSF103473">
    <property type="entry name" value="MFS general substrate transporter"/>
    <property type="match status" value="1"/>
</dbReference>
<comment type="subcellular location">
    <subcellularLocation>
        <location evidence="1">Membrane</location>
        <topology evidence="1">Multi-pass membrane protein</topology>
    </subcellularLocation>
</comment>
<dbReference type="InterPro" id="IPR020846">
    <property type="entry name" value="MFS_dom"/>
</dbReference>
<dbReference type="PROSITE" id="PS50850">
    <property type="entry name" value="MFS"/>
    <property type="match status" value="1"/>
</dbReference>
<name>A0ABQ8BX44_BRANA</name>
<feature type="region of interest" description="Disordered" evidence="5">
    <location>
        <begin position="238"/>
        <end position="259"/>
    </location>
</feature>
<evidence type="ECO:0000256" key="2">
    <source>
        <dbReference type="ARBA" id="ARBA00022692"/>
    </source>
</evidence>
<accession>A0ABQ8BX44</accession>
<keyword evidence="2 6" id="KW-0812">Transmembrane</keyword>
<evidence type="ECO:0000259" key="7">
    <source>
        <dbReference type="PROSITE" id="PS50850"/>
    </source>
</evidence>
<evidence type="ECO:0000256" key="3">
    <source>
        <dbReference type="ARBA" id="ARBA00022989"/>
    </source>
</evidence>
<evidence type="ECO:0000313" key="9">
    <source>
        <dbReference type="Proteomes" id="UP000824890"/>
    </source>
</evidence>
<dbReference type="InterPro" id="IPR011701">
    <property type="entry name" value="MFS"/>
</dbReference>
<dbReference type="InterPro" id="IPR036259">
    <property type="entry name" value="MFS_trans_sf"/>
</dbReference>
<keyword evidence="3 6" id="KW-1133">Transmembrane helix</keyword>
<evidence type="ECO:0000256" key="1">
    <source>
        <dbReference type="ARBA" id="ARBA00004141"/>
    </source>
</evidence>
<dbReference type="PANTHER" id="PTHR43184:SF12">
    <property type="entry name" value="SUGAR PHOSPHATE EXCHANGER 3"/>
    <property type="match status" value="1"/>
</dbReference>
<protein>
    <recommendedName>
        <fullName evidence="7">Major facilitator superfamily (MFS) profile domain-containing protein</fullName>
    </recommendedName>
</protein>